<accession>A0A848L827</accession>
<protein>
    <submittedName>
        <fullName evidence="3">Cysteine hydrolase</fullName>
    </submittedName>
</protein>
<name>A0A848L827_9ACTN</name>
<dbReference type="PANTHER" id="PTHR43540">
    <property type="entry name" value="PEROXYUREIDOACRYLATE/UREIDOACRYLATE AMIDOHYDROLASE-RELATED"/>
    <property type="match status" value="1"/>
</dbReference>
<comment type="caution">
    <text evidence="3">The sequence shown here is derived from an EMBL/GenBank/DDBJ whole genome shotgun (WGS) entry which is preliminary data.</text>
</comment>
<dbReference type="InterPro" id="IPR036380">
    <property type="entry name" value="Isochorismatase-like_sf"/>
</dbReference>
<evidence type="ECO:0000256" key="1">
    <source>
        <dbReference type="ARBA" id="ARBA00022801"/>
    </source>
</evidence>
<dbReference type="RefSeq" id="WP_170197135.1">
    <property type="nucleotide sequence ID" value="NZ_JABBNB010000038.1"/>
</dbReference>
<sequence length="203" mass="21337">MTDLTIDPAKTALVLIEFQNEFTSPGGVLHDAVAGVMDSTGMLDKTVALAAKARAAGVTVMHAPITFAPGYGELTRHPYGILKGVVDGNAFVKGSWGAAIVDALTPADGDILIEGKRGLDTFASTNLDFILRSKGIDTIILGGFLTNCCVESTMRTGYENGFRVITLSDCTAATSAEEHDNAIKYDYPMFSTPLTAAEVDAAL</sequence>
<dbReference type="SUPFAM" id="SSF52499">
    <property type="entry name" value="Isochorismatase-like hydrolases"/>
    <property type="match status" value="1"/>
</dbReference>
<evidence type="ECO:0000313" key="3">
    <source>
        <dbReference type="EMBL" id="NMO04631.1"/>
    </source>
</evidence>
<organism evidence="3 4">
    <name type="scientific">Gordonia asplenii</name>
    <dbReference type="NCBI Taxonomy" id="2725283"/>
    <lineage>
        <taxon>Bacteria</taxon>
        <taxon>Bacillati</taxon>
        <taxon>Actinomycetota</taxon>
        <taxon>Actinomycetes</taxon>
        <taxon>Mycobacteriales</taxon>
        <taxon>Gordoniaceae</taxon>
        <taxon>Gordonia</taxon>
    </lineage>
</organism>
<keyword evidence="4" id="KW-1185">Reference proteome</keyword>
<proteinExistence type="predicted"/>
<keyword evidence="1 3" id="KW-0378">Hydrolase</keyword>
<dbReference type="InterPro" id="IPR000868">
    <property type="entry name" value="Isochorismatase-like_dom"/>
</dbReference>
<dbReference type="PANTHER" id="PTHR43540:SF16">
    <property type="entry name" value="ISOCHORISMATASE-LIKE DOMAIN-CONTAINING PROTEIN"/>
    <property type="match status" value="1"/>
</dbReference>
<evidence type="ECO:0000313" key="4">
    <source>
        <dbReference type="Proteomes" id="UP000550729"/>
    </source>
</evidence>
<feature type="domain" description="Isochorismatase-like" evidence="2">
    <location>
        <begin position="11"/>
        <end position="198"/>
    </location>
</feature>
<dbReference type="Gene3D" id="3.40.50.850">
    <property type="entry name" value="Isochorismatase-like"/>
    <property type="match status" value="1"/>
</dbReference>
<dbReference type="EMBL" id="JABBNB010000038">
    <property type="protein sequence ID" value="NMO04631.1"/>
    <property type="molecule type" value="Genomic_DNA"/>
</dbReference>
<dbReference type="Proteomes" id="UP000550729">
    <property type="component" value="Unassembled WGS sequence"/>
</dbReference>
<dbReference type="Pfam" id="PF00857">
    <property type="entry name" value="Isochorismatase"/>
    <property type="match status" value="1"/>
</dbReference>
<reference evidence="3 4" key="1">
    <citation type="submission" date="2020-04" db="EMBL/GenBank/DDBJ databases">
        <title>Gordonia sp. nov. TBRC 11910.</title>
        <authorList>
            <person name="Suriyachadkun C."/>
        </authorList>
    </citation>
    <scope>NUCLEOTIDE SEQUENCE [LARGE SCALE GENOMIC DNA]</scope>
    <source>
        <strain evidence="3 4">TBRC 11910</strain>
    </source>
</reference>
<dbReference type="AlphaFoldDB" id="A0A848L827"/>
<dbReference type="InterPro" id="IPR050272">
    <property type="entry name" value="Isochorismatase-like_hydrls"/>
</dbReference>
<evidence type="ECO:0000259" key="2">
    <source>
        <dbReference type="Pfam" id="PF00857"/>
    </source>
</evidence>
<dbReference type="CDD" id="cd00431">
    <property type="entry name" value="cysteine_hydrolases"/>
    <property type="match status" value="1"/>
</dbReference>
<dbReference type="GO" id="GO:0016787">
    <property type="term" value="F:hydrolase activity"/>
    <property type="evidence" value="ECO:0007669"/>
    <property type="project" value="UniProtKB-KW"/>
</dbReference>
<gene>
    <name evidence="3" type="ORF">HH308_25760</name>
</gene>